<gene>
    <name evidence="17" type="ORF">SAMN06295970_101244</name>
</gene>
<evidence type="ECO:0000256" key="11">
    <source>
        <dbReference type="ARBA" id="ARBA00023144"/>
    </source>
</evidence>
<evidence type="ECO:0000259" key="15">
    <source>
        <dbReference type="Pfam" id="PF01087"/>
    </source>
</evidence>
<dbReference type="PROSITE" id="PS00117">
    <property type="entry name" value="GAL_P_UDP_TRANSF_I"/>
    <property type="match status" value="1"/>
</dbReference>
<dbReference type="Gene3D" id="3.30.428.10">
    <property type="entry name" value="HIT-like"/>
    <property type="match status" value="2"/>
</dbReference>
<dbReference type="NCBIfam" id="TIGR00209">
    <property type="entry name" value="galT_1"/>
    <property type="match status" value="1"/>
</dbReference>
<dbReference type="Proteomes" id="UP001158049">
    <property type="component" value="Unassembled WGS sequence"/>
</dbReference>
<evidence type="ECO:0000256" key="3">
    <source>
        <dbReference type="ARBA" id="ARBA00004947"/>
    </source>
</evidence>
<dbReference type="EMBL" id="FXUL01000001">
    <property type="protein sequence ID" value="SMP42940.1"/>
    <property type="molecule type" value="Genomic_DNA"/>
</dbReference>
<evidence type="ECO:0000256" key="7">
    <source>
        <dbReference type="ARBA" id="ARBA00022679"/>
    </source>
</evidence>
<accession>A0ABY1PRU6</accession>
<dbReference type="InterPro" id="IPR036265">
    <property type="entry name" value="HIT-like_sf"/>
</dbReference>
<keyword evidence="18" id="KW-1185">Reference proteome</keyword>
<comment type="caution">
    <text evidence="17">The sequence shown here is derived from an EMBL/GenBank/DDBJ whole genome shotgun (WGS) entry which is preliminary data.</text>
</comment>
<proteinExistence type="inferred from homology"/>
<evidence type="ECO:0000256" key="6">
    <source>
        <dbReference type="ARBA" id="ARBA00016340"/>
    </source>
</evidence>
<dbReference type="GO" id="GO:0016779">
    <property type="term" value="F:nucleotidyltransferase activity"/>
    <property type="evidence" value="ECO:0007669"/>
    <property type="project" value="UniProtKB-KW"/>
</dbReference>
<dbReference type="PIRSF" id="PIRSF000808">
    <property type="entry name" value="GalT"/>
    <property type="match status" value="1"/>
</dbReference>
<dbReference type="InterPro" id="IPR005849">
    <property type="entry name" value="GalP_Utransf_N"/>
</dbReference>
<evidence type="ECO:0000256" key="8">
    <source>
        <dbReference type="ARBA" id="ARBA00022695"/>
    </source>
</evidence>
<dbReference type="Pfam" id="PF02744">
    <property type="entry name" value="GalP_UDP_tr_C"/>
    <property type="match status" value="1"/>
</dbReference>
<keyword evidence="8 14" id="KW-0548">Nucleotidyltransferase</keyword>
<dbReference type="InterPro" id="IPR001937">
    <property type="entry name" value="GalP_UDPtransf1"/>
</dbReference>
<comment type="similarity">
    <text evidence="4 14">Belongs to the galactose-1-phosphate uridylyltransferase type 1 family.</text>
</comment>
<feature type="domain" description="Galactose-1-phosphate uridyl transferase N-terminal" evidence="15">
    <location>
        <begin position="89"/>
        <end position="209"/>
    </location>
</feature>
<evidence type="ECO:0000256" key="14">
    <source>
        <dbReference type="RuleBase" id="RU000506"/>
    </source>
</evidence>
<dbReference type="Pfam" id="PF01087">
    <property type="entry name" value="GalP_UDP_transf"/>
    <property type="match status" value="1"/>
</dbReference>
<evidence type="ECO:0000256" key="5">
    <source>
        <dbReference type="ARBA" id="ARBA00012384"/>
    </source>
</evidence>
<comment type="catalytic activity">
    <reaction evidence="1 14">
        <text>alpha-D-galactose 1-phosphate + UDP-alpha-D-glucose = alpha-D-glucose 1-phosphate + UDP-alpha-D-galactose</text>
        <dbReference type="Rhea" id="RHEA:13989"/>
        <dbReference type="ChEBI" id="CHEBI:58336"/>
        <dbReference type="ChEBI" id="CHEBI:58601"/>
        <dbReference type="ChEBI" id="CHEBI:58885"/>
        <dbReference type="ChEBI" id="CHEBI:66914"/>
        <dbReference type="EC" id="2.7.7.12"/>
    </reaction>
</comment>
<keyword evidence="9 14" id="KW-0479">Metal-binding</keyword>
<evidence type="ECO:0000256" key="1">
    <source>
        <dbReference type="ARBA" id="ARBA00001107"/>
    </source>
</evidence>
<keyword evidence="11 14" id="KW-0299">Galactose metabolism</keyword>
<comment type="cofactor">
    <cofactor evidence="2">
        <name>Zn(2+)</name>
        <dbReference type="ChEBI" id="CHEBI:29105"/>
    </cofactor>
</comment>
<dbReference type="PANTHER" id="PTHR11943">
    <property type="entry name" value="GALACTOSE-1-PHOSPHATE URIDYLYLTRANSFERASE"/>
    <property type="match status" value="1"/>
</dbReference>
<evidence type="ECO:0000313" key="18">
    <source>
        <dbReference type="Proteomes" id="UP001158049"/>
    </source>
</evidence>
<evidence type="ECO:0000256" key="12">
    <source>
        <dbReference type="ARBA" id="ARBA00023277"/>
    </source>
</evidence>
<evidence type="ECO:0000313" key="17">
    <source>
        <dbReference type="EMBL" id="SMP42940.1"/>
    </source>
</evidence>
<evidence type="ECO:0000256" key="4">
    <source>
        <dbReference type="ARBA" id="ARBA00010951"/>
    </source>
</evidence>
<keyword evidence="10" id="KW-0862">Zinc</keyword>
<protein>
    <recommendedName>
        <fullName evidence="6 13">Galactose-1-phosphate uridylyltransferase</fullName>
        <ecNumber evidence="5 13">2.7.7.12</ecNumber>
    </recommendedName>
</protein>
<keyword evidence="7 14" id="KW-0808">Transferase</keyword>
<keyword evidence="12 14" id="KW-0119">Carbohydrate metabolism</keyword>
<evidence type="ECO:0000256" key="9">
    <source>
        <dbReference type="ARBA" id="ARBA00022723"/>
    </source>
</evidence>
<dbReference type="EC" id="2.7.7.12" evidence="5 13"/>
<dbReference type="PANTHER" id="PTHR11943:SF1">
    <property type="entry name" value="GALACTOSE-1-PHOSPHATE URIDYLYLTRANSFERASE"/>
    <property type="match status" value="1"/>
</dbReference>
<evidence type="ECO:0000256" key="10">
    <source>
        <dbReference type="ARBA" id="ARBA00022833"/>
    </source>
</evidence>
<sequence>MEQDQGPQQNSTAPQFTLELTKPDGRAMTLYGCGGPVRVDGPVPSPFADPLHANPHLRWHPLRGEWITYAAYRQGRTFLPPPEYNPLAMCVDPANPTELPAGDYAIAVFENRFPSLSAEAHDPPPALVETAPGNGLCEVVVFTTDPKASLGALPLPQIELLLQVWGDRTVRAARRGDLQYVLPFENRGAEVGVTLHHPHGQIYAYPFVPPVPARMQQTQQAFYEQHRKSLLGDMVQKHMKAGENMVYQGQHAVAFVPACARYPYEVWVSTIEPVAYFHELSDAQRADLARALKTVLLKYDGLWQRPFPYLMAWYQAPLDGKPHPEAFLHAEFSPPYRSRDRLKYLAGTELGAGMFAMDVLPEEKARELQQVQVTLD</sequence>
<evidence type="ECO:0000256" key="2">
    <source>
        <dbReference type="ARBA" id="ARBA00001947"/>
    </source>
</evidence>
<name>A0ABY1PRU6_9BURK</name>
<evidence type="ECO:0000259" key="16">
    <source>
        <dbReference type="Pfam" id="PF02744"/>
    </source>
</evidence>
<organism evidence="17 18">
    <name type="scientific">Noviherbaspirillum suwonense</name>
    <dbReference type="NCBI Taxonomy" id="1224511"/>
    <lineage>
        <taxon>Bacteria</taxon>
        <taxon>Pseudomonadati</taxon>
        <taxon>Pseudomonadota</taxon>
        <taxon>Betaproteobacteria</taxon>
        <taxon>Burkholderiales</taxon>
        <taxon>Oxalobacteraceae</taxon>
        <taxon>Noviherbaspirillum</taxon>
    </lineage>
</organism>
<dbReference type="InterPro" id="IPR005850">
    <property type="entry name" value="GalP_Utransf_C"/>
</dbReference>
<evidence type="ECO:0000256" key="13">
    <source>
        <dbReference type="NCBIfam" id="TIGR00209"/>
    </source>
</evidence>
<dbReference type="InterPro" id="IPR019779">
    <property type="entry name" value="GalP_UDPtransf1_His-AS"/>
</dbReference>
<comment type="pathway">
    <text evidence="3 14">Carbohydrate metabolism; galactose metabolism.</text>
</comment>
<dbReference type="RefSeq" id="WP_283440394.1">
    <property type="nucleotide sequence ID" value="NZ_FXUL01000001.1"/>
</dbReference>
<reference evidence="17 18" key="1">
    <citation type="submission" date="2017-05" db="EMBL/GenBank/DDBJ databases">
        <authorList>
            <person name="Varghese N."/>
            <person name="Submissions S."/>
        </authorList>
    </citation>
    <scope>NUCLEOTIDE SEQUENCE [LARGE SCALE GENOMIC DNA]</scope>
    <source>
        <strain evidence="17 18">DSM 26001</strain>
    </source>
</reference>
<feature type="domain" description="Galactose-1-phosphate uridyl transferase C-terminal" evidence="16">
    <location>
        <begin position="217"/>
        <end position="371"/>
    </location>
</feature>
<dbReference type="SUPFAM" id="SSF54197">
    <property type="entry name" value="HIT-like"/>
    <property type="match status" value="2"/>
</dbReference>